<protein>
    <submittedName>
        <fullName evidence="1">Uncharacterized protein DUF955</fullName>
    </submittedName>
</protein>
<proteinExistence type="predicted"/>
<comment type="caution">
    <text evidence="1">The sequence shown here is derived from an EMBL/GenBank/DDBJ whole genome shotgun (WGS) entry which is preliminary data.</text>
</comment>
<evidence type="ECO:0000313" key="2">
    <source>
        <dbReference type="Proteomes" id="UP000291591"/>
    </source>
</evidence>
<gene>
    <name evidence="1" type="ORF">EV383_6227</name>
</gene>
<dbReference type="EMBL" id="SHKL01000002">
    <property type="protein sequence ID" value="RZT75487.1"/>
    <property type="molecule type" value="Genomic_DNA"/>
</dbReference>
<dbReference type="Proteomes" id="UP000291591">
    <property type="component" value="Unassembled WGS sequence"/>
</dbReference>
<reference evidence="1 2" key="1">
    <citation type="submission" date="2019-02" db="EMBL/GenBank/DDBJ databases">
        <title>Sequencing the genomes of 1000 actinobacteria strains.</title>
        <authorList>
            <person name="Klenk H.-P."/>
        </authorList>
    </citation>
    <scope>NUCLEOTIDE SEQUENCE [LARGE SCALE GENOMIC DNA]</scope>
    <source>
        <strain evidence="1 2">DSM 45779</strain>
    </source>
</reference>
<sequence length="187" mass="20183">MGRRAATGPRPTSVRWATLVEQAREAVRAENLQPPGCFDVDDFTRRLGASREISIRLIPVDLGSTTQELCGLCVRQGNTALVYYTNAAGELARLHNIVHELGHLLFNHRSVGPLERPAIQRSLTASPQRATQWLTRNADPTYDAFAEAQADALGAALLGDAPRPAVHAWLATAAVRDAAARLEAAVS</sequence>
<organism evidence="1 2">
    <name type="scientific">Pseudonocardia sediminis</name>
    <dbReference type="NCBI Taxonomy" id="1397368"/>
    <lineage>
        <taxon>Bacteria</taxon>
        <taxon>Bacillati</taxon>
        <taxon>Actinomycetota</taxon>
        <taxon>Actinomycetes</taxon>
        <taxon>Pseudonocardiales</taxon>
        <taxon>Pseudonocardiaceae</taxon>
        <taxon>Pseudonocardia</taxon>
    </lineage>
</organism>
<keyword evidence="2" id="KW-1185">Reference proteome</keyword>
<evidence type="ECO:0000313" key="1">
    <source>
        <dbReference type="EMBL" id="RZT75487.1"/>
    </source>
</evidence>
<name>A0A4Q7U7M9_PSEST</name>
<accession>A0A4Q7U7M9</accession>
<dbReference type="AlphaFoldDB" id="A0A4Q7U7M9"/>
<dbReference type="OrthoDB" id="5078573at2"/>
<dbReference type="RefSeq" id="WP_130295367.1">
    <property type="nucleotide sequence ID" value="NZ_SHKL01000002.1"/>
</dbReference>